<feature type="binding site" evidence="10">
    <location>
        <position position="70"/>
    </location>
    <ligand>
        <name>Mg(2+)</name>
        <dbReference type="ChEBI" id="CHEBI:18420"/>
    </ligand>
</feature>
<feature type="binding site" evidence="10">
    <location>
        <position position="71"/>
    </location>
    <ligand>
        <name>substrate</name>
    </ligand>
</feature>
<dbReference type="AlphaFoldDB" id="A0A926NIH6"/>
<feature type="binding site" evidence="10">
    <location>
        <position position="176"/>
    </location>
    <ligand>
        <name>substrate</name>
    </ligand>
</feature>
<keyword evidence="6 10" id="KW-0460">Magnesium</keyword>
<evidence type="ECO:0000313" key="13">
    <source>
        <dbReference type="Proteomes" id="UP000626844"/>
    </source>
</evidence>
<dbReference type="InterPro" id="IPR029001">
    <property type="entry name" value="ITPase-like_fam"/>
</dbReference>
<evidence type="ECO:0000256" key="3">
    <source>
        <dbReference type="ARBA" id="ARBA00022723"/>
    </source>
</evidence>
<keyword evidence="5 10" id="KW-0378">Hydrolase</keyword>
<evidence type="ECO:0000256" key="10">
    <source>
        <dbReference type="HAMAP-Rule" id="MF_01405"/>
    </source>
</evidence>
<name>A0A926NIH6_9BACI</name>
<sequence>MDEVIIATKNEGKAAEFKTMLAPLGVKVRTLLDFPEIEDIEETGHTFEENAVLKAEETAFALQKMVIADDSGLSIEYLGGKPGVYSARYAGEQKDDAKNIQKVLQELKGVPHEERSARFHCALAIAAPGQETITVEGTVEGIIAEKPEGMGGFGYDPIFIVKDKGKTMAQLTKEEKNKISHRANALNKLQLLLQHEDSVFRGNKEDR</sequence>
<comment type="catalytic activity">
    <reaction evidence="8 10">
        <text>dITP + H2O = dIMP + diphosphate + H(+)</text>
        <dbReference type="Rhea" id="RHEA:28342"/>
        <dbReference type="ChEBI" id="CHEBI:15377"/>
        <dbReference type="ChEBI" id="CHEBI:15378"/>
        <dbReference type="ChEBI" id="CHEBI:33019"/>
        <dbReference type="ChEBI" id="CHEBI:61194"/>
        <dbReference type="ChEBI" id="CHEBI:61382"/>
        <dbReference type="EC" id="3.6.1.66"/>
    </reaction>
</comment>
<dbReference type="InterPro" id="IPR020922">
    <property type="entry name" value="dITP/XTP_pyrophosphatase"/>
</dbReference>
<dbReference type="RefSeq" id="WP_191158851.1">
    <property type="nucleotide sequence ID" value="NZ_JACXAI010000016.1"/>
</dbReference>
<dbReference type="GO" id="GO:0009117">
    <property type="term" value="P:nucleotide metabolic process"/>
    <property type="evidence" value="ECO:0007669"/>
    <property type="project" value="UniProtKB-KW"/>
</dbReference>
<evidence type="ECO:0000256" key="11">
    <source>
        <dbReference type="RuleBase" id="RU003781"/>
    </source>
</evidence>
<proteinExistence type="inferred from homology"/>
<dbReference type="Gene3D" id="3.90.950.10">
    <property type="match status" value="1"/>
</dbReference>
<evidence type="ECO:0000256" key="4">
    <source>
        <dbReference type="ARBA" id="ARBA00022741"/>
    </source>
</evidence>
<feature type="binding site" evidence="10">
    <location>
        <begin position="8"/>
        <end position="13"/>
    </location>
    <ligand>
        <name>substrate</name>
    </ligand>
</feature>
<dbReference type="Proteomes" id="UP000626844">
    <property type="component" value="Unassembled WGS sequence"/>
</dbReference>
<evidence type="ECO:0000256" key="7">
    <source>
        <dbReference type="ARBA" id="ARBA00023080"/>
    </source>
</evidence>
<dbReference type="GO" id="GO:0005829">
    <property type="term" value="C:cytosol"/>
    <property type="evidence" value="ECO:0007669"/>
    <property type="project" value="TreeGrafter"/>
</dbReference>
<dbReference type="NCBIfam" id="NF011397">
    <property type="entry name" value="PRK14822.1"/>
    <property type="match status" value="1"/>
</dbReference>
<keyword evidence="7 10" id="KW-0546">Nucleotide metabolism</keyword>
<dbReference type="EC" id="3.6.1.66" evidence="10"/>
<accession>A0A926NIH6</accession>
<evidence type="ECO:0000256" key="6">
    <source>
        <dbReference type="ARBA" id="ARBA00022842"/>
    </source>
</evidence>
<feature type="binding site" evidence="10">
    <location>
        <begin position="181"/>
        <end position="182"/>
    </location>
    <ligand>
        <name>substrate</name>
    </ligand>
</feature>
<comment type="cofactor">
    <cofactor evidence="10">
        <name>Mg(2+)</name>
        <dbReference type="ChEBI" id="CHEBI:18420"/>
    </cofactor>
    <text evidence="10">Binds 1 Mg(2+) ion per subunit.</text>
</comment>
<evidence type="ECO:0000313" key="12">
    <source>
        <dbReference type="EMBL" id="MBD1381163.1"/>
    </source>
</evidence>
<dbReference type="GO" id="GO:0000166">
    <property type="term" value="F:nucleotide binding"/>
    <property type="evidence" value="ECO:0007669"/>
    <property type="project" value="UniProtKB-KW"/>
</dbReference>
<dbReference type="GO" id="GO:0009146">
    <property type="term" value="P:purine nucleoside triphosphate catabolic process"/>
    <property type="evidence" value="ECO:0007669"/>
    <property type="project" value="UniProtKB-UniRule"/>
</dbReference>
<evidence type="ECO:0000256" key="8">
    <source>
        <dbReference type="ARBA" id="ARBA00051875"/>
    </source>
</evidence>
<comment type="catalytic activity">
    <reaction evidence="9 10">
        <text>XTP + H2O = XMP + diphosphate + H(+)</text>
        <dbReference type="Rhea" id="RHEA:28610"/>
        <dbReference type="ChEBI" id="CHEBI:15377"/>
        <dbReference type="ChEBI" id="CHEBI:15378"/>
        <dbReference type="ChEBI" id="CHEBI:33019"/>
        <dbReference type="ChEBI" id="CHEBI:57464"/>
        <dbReference type="ChEBI" id="CHEBI:61314"/>
        <dbReference type="EC" id="3.6.1.66"/>
    </reaction>
</comment>
<comment type="catalytic activity">
    <reaction evidence="10">
        <text>ITP + H2O = IMP + diphosphate + H(+)</text>
        <dbReference type="Rhea" id="RHEA:29399"/>
        <dbReference type="ChEBI" id="CHEBI:15377"/>
        <dbReference type="ChEBI" id="CHEBI:15378"/>
        <dbReference type="ChEBI" id="CHEBI:33019"/>
        <dbReference type="ChEBI" id="CHEBI:58053"/>
        <dbReference type="ChEBI" id="CHEBI:61402"/>
        <dbReference type="EC" id="3.6.1.66"/>
    </reaction>
</comment>
<feature type="active site" description="Proton acceptor" evidence="10">
    <location>
        <position position="70"/>
    </location>
</feature>
<keyword evidence="3 10" id="KW-0479">Metal-binding</keyword>
<dbReference type="GO" id="GO:0036220">
    <property type="term" value="F:ITP diphosphatase activity"/>
    <property type="evidence" value="ECO:0007669"/>
    <property type="project" value="UniProtKB-UniRule"/>
</dbReference>
<dbReference type="CDD" id="cd00515">
    <property type="entry name" value="HAM1"/>
    <property type="match status" value="1"/>
</dbReference>
<dbReference type="GO" id="GO:0036222">
    <property type="term" value="F:XTP diphosphatase activity"/>
    <property type="evidence" value="ECO:0007669"/>
    <property type="project" value="UniProtKB-UniRule"/>
</dbReference>
<protein>
    <recommendedName>
        <fullName evidence="10">dITP/XTP pyrophosphatase</fullName>
        <ecNumber evidence="10">3.6.1.66</ecNumber>
    </recommendedName>
    <alternativeName>
        <fullName evidence="10">Non-canonical purine NTP pyrophosphatase</fullName>
    </alternativeName>
    <alternativeName>
        <fullName evidence="10">Non-standard purine NTP pyrophosphatase</fullName>
    </alternativeName>
    <alternativeName>
        <fullName evidence="10">Nucleoside-triphosphate diphosphatase</fullName>
    </alternativeName>
    <alternativeName>
        <fullName evidence="10">Nucleoside-triphosphate pyrophosphatase</fullName>
        <shortName evidence="10">NTPase</shortName>
    </alternativeName>
</protein>
<evidence type="ECO:0000256" key="9">
    <source>
        <dbReference type="ARBA" id="ARBA00052017"/>
    </source>
</evidence>
<dbReference type="InterPro" id="IPR002637">
    <property type="entry name" value="RdgB/HAM1"/>
</dbReference>
<dbReference type="PANTHER" id="PTHR11067:SF9">
    <property type="entry name" value="INOSINE TRIPHOSPHATE PYROPHOSPHATASE"/>
    <property type="match status" value="1"/>
</dbReference>
<organism evidence="12 13">
    <name type="scientific">Metabacillus arenae</name>
    <dbReference type="NCBI Taxonomy" id="2771434"/>
    <lineage>
        <taxon>Bacteria</taxon>
        <taxon>Bacillati</taxon>
        <taxon>Bacillota</taxon>
        <taxon>Bacilli</taxon>
        <taxon>Bacillales</taxon>
        <taxon>Bacillaceae</taxon>
        <taxon>Metabacillus</taxon>
    </lineage>
</organism>
<dbReference type="FunFam" id="3.90.950.10:FF:000001">
    <property type="entry name" value="dITP/XTP pyrophosphatase"/>
    <property type="match status" value="1"/>
</dbReference>
<comment type="subunit">
    <text evidence="2 10">Homodimer.</text>
</comment>
<dbReference type="PANTHER" id="PTHR11067">
    <property type="entry name" value="INOSINE TRIPHOSPHATE PYROPHOSPHATASE/HAM1 PROTEIN"/>
    <property type="match status" value="1"/>
</dbReference>
<comment type="caution">
    <text evidence="12">The sequence shown here is derived from an EMBL/GenBank/DDBJ whole genome shotgun (WGS) entry which is preliminary data.</text>
</comment>
<gene>
    <name evidence="12" type="ORF">IC621_13060</name>
</gene>
<comment type="function">
    <text evidence="10">Pyrophosphatase that catalyzes the hydrolysis of nucleoside triphosphates to their monophosphate derivatives, with a high preference for the non-canonical purine nucleotides XTP (xanthosine triphosphate), dITP (deoxyinosine triphosphate) and ITP. Seems to function as a house-cleaning enzyme that removes non-canonical purine nucleotides from the nucleotide pool, thus preventing their incorporation into DNA/RNA and avoiding chromosomal lesions.</text>
</comment>
<dbReference type="SUPFAM" id="SSF52972">
    <property type="entry name" value="ITPase-like"/>
    <property type="match status" value="1"/>
</dbReference>
<comment type="similarity">
    <text evidence="1 10 11">Belongs to the HAM1 NTPase family.</text>
</comment>
<reference evidence="12" key="1">
    <citation type="submission" date="2020-09" db="EMBL/GenBank/DDBJ databases">
        <title>A novel bacterium of genus Bacillus, isolated from South China Sea.</title>
        <authorList>
            <person name="Huang H."/>
            <person name="Mo K."/>
            <person name="Hu Y."/>
        </authorList>
    </citation>
    <scope>NUCLEOTIDE SEQUENCE</scope>
    <source>
        <strain evidence="12">IB182487</strain>
    </source>
</reference>
<dbReference type="GO" id="GO:0046872">
    <property type="term" value="F:metal ion binding"/>
    <property type="evidence" value="ECO:0007669"/>
    <property type="project" value="UniProtKB-KW"/>
</dbReference>
<dbReference type="EMBL" id="JACXAI010000016">
    <property type="protein sequence ID" value="MBD1381163.1"/>
    <property type="molecule type" value="Genomic_DNA"/>
</dbReference>
<feature type="binding site" evidence="10">
    <location>
        <position position="41"/>
    </location>
    <ligand>
        <name>Mg(2+)</name>
        <dbReference type="ChEBI" id="CHEBI:18420"/>
    </ligand>
</feature>
<evidence type="ECO:0000256" key="2">
    <source>
        <dbReference type="ARBA" id="ARBA00011738"/>
    </source>
</evidence>
<feature type="binding site" evidence="10">
    <location>
        <begin position="153"/>
        <end position="156"/>
    </location>
    <ligand>
        <name>substrate</name>
    </ligand>
</feature>
<evidence type="ECO:0000256" key="1">
    <source>
        <dbReference type="ARBA" id="ARBA00008023"/>
    </source>
</evidence>
<dbReference type="GO" id="GO:0035870">
    <property type="term" value="F:dITP diphosphatase activity"/>
    <property type="evidence" value="ECO:0007669"/>
    <property type="project" value="UniProtKB-UniRule"/>
</dbReference>
<dbReference type="GO" id="GO:0017111">
    <property type="term" value="F:ribonucleoside triphosphate phosphatase activity"/>
    <property type="evidence" value="ECO:0007669"/>
    <property type="project" value="InterPro"/>
</dbReference>
<keyword evidence="13" id="KW-1185">Reference proteome</keyword>
<dbReference type="HAMAP" id="MF_01405">
    <property type="entry name" value="Non_canon_purine_NTPase"/>
    <property type="match status" value="1"/>
</dbReference>
<dbReference type="Pfam" id="PF01725">
    <property type="entry name" value="Ham1p_like"/>
    <property type="match status" value="1"/>
</dbReference>
<evidence type="ECO:0000256" key="5">
    <source>
        <dbReference type="ARBA" id="ARBA00022801"/>
    </source>
</evidence>
<keyword evidence="4 10" id="KW-0547">Nucleotide-binding</keyword>
<dbReference type="NCBIfam" id="TIGR00042">
    <property type="entry name" value="RdgB/HAM1 family non-canonical purine NTP pyrophosphatase"/>
    <property type="match status" value="1"/>
</dbReference>